<feature type="compositionally biased region" description="Acidic residues" evidence="1">
    <location>
        <begin position="42"/>
        <end position="64"/>
    </location>
</feature>
<evidence type="ECO:0000313" key="2">
    <source>
        <dbReference type="EMBL" id="KOM45255.1"/>
    </source>
</evidence>
<feature type="compositionally biased region" description="Acidic residues" evidence="1">
    <location>
        <begin position="1"/>
        <end position="27"/>
    </location>
</feature>
<organism evidence="2 3">
    <name type="scientific">Phaseolus angularis</name>
    <name type="common">Azuki bean</name>
    <name type="synonym">Vigna angularis</name>
    <dbReference type="NCBI Taxonomy" id="3914"/>
    <lineage>
        <taxon>Eukaryota</taxon>
        <taxon>Viridiplantae</taxon>
        <taxon>Streptophyta</taxon>
        <taxon>Embryophyta</taxon>
        <taxon>Tracheophyta</taxon>
        <taxon>Spermatophyta</taxon>
        <taxon>Magnoliopsida</taxon>
        <taxon>eudicotyledons</taxon>
        <taxon>Gunneridae</taxon>
        <taxon>Pentapetalae</taxon>
        <taxon>rosids</taxon>
        <taxon>fabids</taxon>
        <taxon>Fabales</taxon>
        <taxon>Fabaceae</taxon>
        <taxon>Papilionoideae</taxon>
        <taxon>50 kb inversion clade</taxon>
        <taxon>NPAAA clade</taxon>
        <taxon>indigoferoid/millettioid clade</taxon>
        <taxon>Phaseoleae</taxon>
        <taxon>Vigna</taxon>
    </lineage>
</organism>
<feature type="region of interest" description="Disordered" evidence="1">
    <location>
        <begin position="42"/>
        <end position="87"/>
    </location>
</feature>
<feature type="region of interest" description="Disordered" evidence="1">
    <location>
        <begin position="1"/>
        <end position="30"/>
    </location>
</feature>
<name>A0A0L9UQT6_PHAAN</name>
<dbReference type="Proteomes" id="UP000053144">
    <property type="component" value="Chromosome 6"/>
</dbReference>
<evidence type="ECO:0000313" key="3">
    <source>
        <dbReference type="Proteomes" id="UP000053144"/>
    </source>
</evidence>
<dbReference type="EMBL" id="CM003376">
    <property type="protein sequence ID" value="KOM45255.1"/>
    <property type="molecule type" value="Genomic_DNA"/>
</dbReference>
<gene>
    <name evidence="2" type="ORF">LR48_Vigan06g056100</name>
</gene>
<sequence>MGEEQDSDFGLGVEDDEMGEEEGECVDQQDSHVNVAVEEVEMGEEDEYCDGGEEQEEVNLEEGDGGDKHDYLDEEEEGGNVVEGEVEASTAECLDDSEEERMANHDDGFGVENDRVDQLKMCLEESPTMYRAEPTTRSKQICREREKDVVKKNQAEGPWLTGAERHMHKLLEADLWCARAEHPLVEGAERYFAVRISARTPLQGR</sequence>
<evidence type="ECO:0000256" key="1">
    <source>
        <dbReference type="SAM" id="MobiDB-lite"/>
    </source>
</evidence>
<dbReference type="AlphaFoldDB" id="A0A0L9UQT6"/>
<reference evidence="3" key="1">
    <citation type="journal article" date="2015" name="Proc. Natl. Acad. Sci. U.S.A.">
        <title>Genome sequencing of adzuki bean (Vigna angularis) provides insight into high starch and low fat accumulation and domestication.</title>
        <authorList>
            <person name="Yang K."/>
            <person name="Tian Z."/>
            <person name="Chen C."/>
            <person name="Luo L."/>
            <person name="Zhao B."/>
            <person name="Wang Z."/>
            <person name="Yu L."/>
            <person name="Li Y."/>
            <person name="Sun Y."/>
            <person name="Li W."/>
            <person name="Chen Y."/>
            <person name="Li Y."/>
            <person name="Zhang Y."/>
            <person name="Ai D."/>
            <person name="Zhao J."/>
            <person name="Shang C."/>
            <person name="Ma Y."/>
            <person name="Wu B."/>
            <person name="Wang M."/>
            <person name="Gao L."/>
            <person name="Sun D."/>
            <person name="Zhang P."/>
            <person name="Guo F."/>
            <person name="Wang W."/>
            <person name="Li Y."/>
            <person name="Wang J."/>
            <person name="Varshney R.K."/>
            <person name="Wang J."/>
            <person name="Ling H.Q."/>
            <person name="Wan P."/>
        </authorList>
    </citation>
    <scope>NUCLEOTIDE SEQUENCE</scope>
    <source>
        <strain evidence="3">cv. Jingnong 6</strain>
    </source>
</reference>
<dbReference type="Gramene" id="KOM45255">
    <property type="protein sequence ID" value="KOM45255"/>
    <property type="gene ID" value="LR48_Vigan06g056100"/>
</dbReference>
<proteinExistence type="predicted"/>
<accession>A0A0L9UQT6</accession>
<protein>
    <submittedName>
        <fullName evidence="2">Uncharacterized protein</fullName>
    </submittedName>
</protein>